<dbReference type="GO" id="GO:0009103">
    <property type="term" value="P:lipopolysaccharide biosynthetic process"/>
    <property type="evidence" value="ECO:0007669"/>
    <property type="project" value="TreeGrafter"/>
</dbReference>
<dbReference type="SUPFAM" id="SSF53756">
    <property type="entry name" value="UDP-Glycosyltransferase/glycogen phosphorylase"/>
    <property type="match status" value="1"/>
</dbReference>
<dbReference type="CDD" id="cd03794">
    <property type="entry name" value="GT4_WbuB-like"/>
    <property type="match status" value="1"/>
</dbReference>
<feature type="domain" description="Glycosyltransferase subfamily 4-like N-terminal" evidence="2">
    <location>
        <begin position="70"/>
        <end position="194"/>
    </location>
</feature>
<protein>
    <submittedName>
        <fullName evidence="3">Glycosyltransferase family 4 protein</fullName>
    </submittedName>
</protein>
<dbReference type="GO" id="GO:0016757">
    <property type="term" value="F:glycosyltransferase activity"/>
    <property type="evidence" value="ECO:0007669"/>
    <property type="project" value="TreeGrafter"/>
</dbReference>
<evidence type="ECO:0000313" key="3">
    <source>
        <dbReference type="EMBL" id="NWC33406.1"/>
    </source>
</evidence>
<dbReference type="PANTHER" id="PTHR46401:SF2">
    <property type="entry name" value="GLYCOSYLTRANSFERASE WBBK-RELATED"/>
    <property type="match status" value="1"/>
</dbReference>
<comment type="caution">
    <text evidence="3">The sequence shown here is derived from an EMBL/GenBank/DDBJ whole genome shotgun (WGS) entry which is preliminary data.</text>
</comment>
<evidence type="ECO:0000313" key="4">
    <source>
        <dbReference type="Proteomes" id="UP000520592"/>
    </source>
</evidence>
<dbReference type="RefSeq" id="WP_177055191.1">
    <property type="nucleotide sequence ID" value="NZ_JACAPS010000001.1"/>
</dbReference>
<sequence length="401" mass="44740">MNKVFVVSEYVYSAQNSTGYFWSKVIDRVGLTYGGVKVIAPVSIASEKSKSAVSGVEYVEFQSVNFNKNRLFSRLLGQLQYCIRFLYHIARHVRRNDVVLSGTNPALLLMLLPVLKWLLGFRWCLLVHDVFPENLVPAGILKKNGLIYSILSWLFSIIYSRADHIIVIGRDMKELVSKKIEARVDITVIQNWVSDQDVVLEARDNSELIDRLGWKDKVVFQFFGNIGRVQGVDNLLAAIRLVSDRRAVFLFIGDGAAVETLRSFIECNGRHDVAYIGPVSQSEKSKGLAACDVALITLEQGMLGLGVPSKAYFSMAADKPLLAVMDSQAEIAQMINDDSIGWHCDASDPVALAALIDHVCQQDLTLMSGRSRKVLQDKYSEAKALEKFITCINTIMKVRPS</sequence>
<keyword evidence="1 3" id="KW-0808">Transferase</keyword>
<dbReference type="AlphaFoldDB" id="A0A7Y7YCM1"/>
<reference evidence="3 4" key="1">
    <citation type="submission" date="2020-04" db="EMBL/GenBank/DDBJ databases">
        <title>Molecular characterization of pseudomonads from Agaricus bisporus reveal novel blotch 2 pathogens in Western Europe.</title>
        <authorList>
            <person name="Taparia T."/>
            <person name="Krijger M."/>
            <person name="Haynes E."/>
            <person name="Elpinstone J.G."/>
            <person name="Noble R."/>
            <person name="Van Der Wolf J."/>
        </authorList>
    </citation>
    <scope>NUCLEOTIDE SEQUENCE [LARGE SCALE GENOMIC DNA]</scope>
    <source>
        <strain evidence="3 4">IPO3737</strain>
    </source>
</reference>
<accession>A0A7Y7YCM1</accession>
<dbReference type="PANTHER" id="PTHR46401">
    <property type="entry name" value="GLYCOSYLTRANSFERASE WBBK-RELATED"/>
    <property type="match status" value="1"/>
</dbReference>
<organism evidence="3 4">
    <name type="scientific">Pseudomonas gingeri</name>
    <dbReference type="NCBI Taxonomy" id="117681"/>
    <lineage>
        <taxon>Bacteria</taxon>
        <taxon>Pseudomonadati</taxon>
        <taxon>Pseudomonadota</taxon>
        <taxon>Gammaproteobacteria</taxon>
        <taxon>Pseudomonadales</taxon>
        <taxon>Pseudomonadaceae</taxon>
        <taxon>Pseudomonas</taxon>
    </lineage>
</organism>
<dbReference type="Proteomes" id="UP000520592">
    <property type="component" value="Unassembled WGS sequence"/>
</dbReference>
<evidence type="ECO:0000256" key="1">
    <source>
        <dbReference type="ARBA" id="ARBA00022679"/>
    </source>
</evidence>
<dbReference type="Pfam" id="PF13692">
    <property type="entry name" value="Glyco_trans_1_4"/>
    <property type="match status" value="1"/>
</dbReference>
<dbReference type="Gene3D" id="3.40.50.2000">
    <property type="entry name" value="Glycogen Phosphorylase B"/>
    <property type="match status" value="2"/>
</dbReference>
<gene>
    <name evidence="3" type="ORF">HX876_13460</name>
</gene>
<proteinExistence type="predicted"/>
<name>A0A7Y7YCM1_9PSED</name>
<dbReference type="InterPro" id="IPR028098">
    <property type="entry name" value="Glyco_trans_4-like_N"/>
</dbReference>
<dbReference type="EMBL" id="JACAQD010000014">
    <property type="protein sequence ID" value="NWC33406.1"/>
    <property type="molecule type" value="Genomic_DNA"/>
</dbReference>
<evidence type="ECO:0000259" key="2">
    <source>
        <dbReference type="Pfam" id="PF13439"/>
    </source>
</evidence>
<dbReference type="Pfam" id="PF13439">
    <property type="entry name" value="Glyco_transf_4"/>
    <property type="match status" value="1"/>
</dbReference>